<proteinExistence type="inferred from homology"/>
<protein>
    <submittedName>
        <fullName evidence="7">DUF92 domain-containing protein</fullName>
    </submittedName>
</protein>
<comment type="similarity">
    <text evidence="2">Belongs to the TMEM19 family.</text>
</comment>
<dbReference type="AlphaFoldDB" id="A0A5B8UY94"/>
<dbReference type="PANTHER" id="PTHR13353:SF5">
    <property type="entry name" value="TRANSMEMBRANE PROTEIN 19"/>
    <property type="match status" value="1"/>
</dbReference>
<feature type="transmembrane region" description="Helical" evidence="6">
    <location>
        <begin position="112"/>
        <end position="137"/>
    </location>
</feature>
<accession>A0A5B8UY94</accession>
<evidence type="ECO:0000256" key="5">
    <source>
        <dbReference type="ARBA" id="ARBA00023136"/>
    </source>
</evidence>
<dbReference type="RefSeq" id="WP_147032653.1">
    <property type="nucleotide sequence ID" value="NZ_CP042436.1"/>
</dbReference>
<keyword evidence="8" id="KW-1185">Reference proteome</keyword>
<evidence type="ECO:0000313" key="7">
    <source>
        <dbReference type="EMBL" id="QEC64080.1"/>
    </source>
</evidence>
<evidence type="ECO:0000256" key="2">
    <source>
        <dbReference type="ARBA" id="ARBA00009012"/>
    </source>
</evidence>
<dbReference type="Pfam" id="PF01940">
    <property type="entry name" value="DUF92"/>
    <property type="match status" value="1"/>
</dbReference>
<keyword evidence="5 6" id="KW-0472">Membrane</keyword>
<dbReference type="KEGG" id="mgin:FRZ54_16355"/>
<feature type="transmembrane region" description="Helical" evidence="6">
    <location>
        <begin position="186"/>
        <end position="208"/>
    </location>
</feature>
<feature type="transmembrane region" description="Helical" evidence="6">
    <location>
        <begin position="85"/>
        <end position="106"/>
    </location>
</feature>
<evidence type="ECO:0000256" key="3">
    <source>
        <dbReference type="ARBA" id="ARBA00022692"/>
    </source>
</evidence>
<feature type="transmembrane region" description="Helical" evidence="6">
    <location>
        <begin position="158"/>
        <end position="180"/>
    </location>
</feature>
<name>A0A5B8UY94_9SPHI</name>
<evidence type="ECO:0000256" key="6">
    <source>
        <dbReference type="SAM" id="Phobius"/>
    </source>
</evidence>
<dbReference type="InterPro" id="IPR002794">
    <property type="entry name" value="DUF92_TMEM19"/>
</dbReference>
<dbReference type="EMBL" id="CP042436">
    <property type="protein sequence ID" value="QEC64080.1"/>
    <property type="molecule type" value="Genomic_DNA"/>
</dbReference>
<feature type="transmembrane region" description="Helical" evidence="6">
    <location>
        <begin position="38"/>
        <end position="64"/>
    </location>
</feature>
<evidence type="ECO:0000313" key="8">
    <source>
        <dbReference type="Proteomes" id="UP000321479"/>
    </source>
</evidence>
<gene>
    <name evidence="7" type="ORF">FRZ54_16355</name>
</gene>
<dbReference type="OrthoDB" id="9770047at2"/>
<comment type="subcellular location">
    <subcellularLocation>
        <location evidence="1">Membrane</location>
        <topology evidence="1">Multi-pass membrane protein</topology>
    </subcellularLocation>
</comment>
<dbReference type="Proteomes" id="UP000321479">
    <property type="component" value="Chromosome"/>
</dbReference>
<organism evidence="7 8">
    <name type="scientific">Mucilaginibacter ginsenosidivorans</name>
    <dbReference type="NCBI Taxonomy" id="398053"/>
    <lineage>
        <taxon>Bacteria</taxon>
        <taxon>Pseudomonadati</taxon>
        <taxon>Bacteroidota</taxon>
        <taxon>Sphingobacteriia</taxon>
        <taxon>Sphingobacteriales</taxon>
        <taxon>Sphingobacteriaceae</taxon>
        <taxon>Mucilaginibacter</taxon>
    </lineage>
</organism>
<dbReference type="GO" id="GO:0016020">
    <property type="term" value="C:membrane"/>
    <property type="evidence" value="ECO:0007669"/>
    <property type="project" value="UniProtKB-SubCell"/>
</dbReference>
<evidence type="ECO:0000256" key="4">
    <source>
        <dbReference type="ARBA" id="ARBA00022989"/>
    </source>
</evidence>
<evidence type="ECO:0000256" key="1">
    <source>
        <dbReference type="ARBA" id="ARBA00004141"/>
    </source>
</evidence>
<feature type="transmembrane region" description="Helical" evidence="6">
    <location>
        <begin position="220"/>
        <end position="238"/>
    </location>
</feature>
<sequence length="239" mass="24856">MAVSDYLIVAIFLVVAVLLSIRTGKLTAAGGLTGGTVGLLVFAGFGYIGLSILTVFFISGTLATSWKKQDKIRFKAQSDQSASRNAGQVLANGGVAAIMGLLAIFIPQQTYLLGLMMAGALASATADTLSSELGMVYGRSFFNIITLKKETKGLDGVISLEGLLIGIIGSALIAAIYSQGHLSHMTFIWIICAGTIGNLADSVLGAVFERKGGLNNDSVNFLNTLIAALSVLAFVSLAW</sequence>
<reference evidence="7 8" key="1">
    <citation type="journal article" date="2017" name="Curr. Microbiol.">
        <title>Mucilaginibacter ginsenosidivorans sp. nov., Isolated from Soil of Ginseng Field.</title>
        <authorList>
            <person name="Kim M.M."/>
            <person name="Siddiqi M.Z."/>
            <person name="Im W.T."/>
        </authorList>
    </citation>
    <scope>NUCLEOTIDE SEQUENCE [LARGE SCALE GENOMIC DNA]</scope>
    <source>
        <strain evidence="7 8">Gsoil 3017</strain>
    </source>
</reference>
<dbReference type="PANTHER" id="PTHR13353">
    <property type="entry name" value="TRANSMEMBRANE PROTEIN 19"/>
    <property type="match status" value="1"/>
</dbReference>
<keyword evidence="3 6" id="KW-0812">Transmembrane</keyword>
<keyword evidence="4 6" id="KW-1133">Transmembrane helix</keyword>